<feature type="repeat" description="ANK" evidence="3">
    <location>
        <begin position="138"/>
        <end position="170"/>
    </location>
</feature>
<dbReference type="InterPro" id="IPR036770">
    <property type="entry name" value="Ankyrin_rpt-contain_sf"/>
</dbReference>
<dbReference type="OrthoDB" id="4188136at2759"/>
<dbReference type="AlphaFoldDB" id="A0A2B7YBK7"/>
<evidence type="ECO:0000256" key="1">
    <source>
        <dbReference type="ARBA" id="ARBA00022737"/>
    </source>
</evidence>
<dbReference type="InterPro" id="IPR050889">
    <property type="entry name" value="Dendritic_Spine_Reg/Scaffold"/>
</dbReference>
<organism evidence="5 6">
    <name type="scientific">Helicocarpus griseus UAMH5409</name>
    <dbReference type="NCBI Taxonomy" id="1447875"/>
    <lineage>
        <taxon>Eukaryota</taxon>
        <taxon>Fungi</taxon>
        <taxon>Dikarya</taxon>
        <taxon>Ascomycota</taxon>
        <taxon>Pezizomycotina</taxon>
        <taxon>Eurotiomycetes</taxon>
        <taxon>Eurotiomycetidae</taxon>
        <taxon>Onygenales</taxon>
        <taxon>Ajellomycetaceae</taxon>
        <taxon>Helicocarpus</taxon>
    </lineage>
</organism>
<keyword evidence="6" id="KW-1185">Reference proteome</keyword>
<dbReference type="Proteomes" id="UP000223968">
    <property type="component" value="Unassembled WGS sequence"/>
</dbReference>
<proteinExistence type="predicted"/>
<dbReference type="SUPFAM" id="SSF48403">
    <property type="entry name" value="Ankyrin repeat"/>
    <property type="match status" value="1"/>
</dbReference>
<evidence type="ECO:0000256" key="4">
    <source>
        <dbReference type="SAM" id="MobiDB-lite"/>
    </source>
</evidence>
<keyword evidence="1" id="KW-0677">Repeat</keyword>
<dbReference type="Gene3D" id="1.25.40.20">
    <property type="entry name" value="Ankyrin repeat-containing domain"/>
    <property type="match status" value="1"/>
</dbReference>
<sequence length="441" mass="50441">MTMGLPNLPKELILSIADQTDNLKDLNNLSLTCPEFYNLLNDYLYRRDAESSNPYALFWAASHDRISTADKALSQSTDIRVRGDFYESPSFRLSCEWEPSTDVCLTPMQIALHNRHENMVRFILSHGVGLFEPYPEQYYAVPLHSISYHGPIGLLKLYLDHGANVDERDYKGRTALYCILLCRKYVKFEKELTERVRMLLDYGVDPDAMTITWKSPRKLAKKKCVDELVRSMVVGGRGSTVLLYEAELQARKRWGESSKGNDARTAVMIKDMKELKLNTSYERSKTKKRSKKEEKGDDRVGAGEAEGDQVSTTPVMQLARLDEKTIDATAGRQDAWEKMRAETEQQQQRVWEESQDQDEEPSGCMHASIGLFRKKGKTECVSCKDIVKQSFQCPDCEVMGIWMDENGESVKVWHLTGFSIFDLQQMKLLTQSKHPMHSTTA</sequence>
<evidence type="ECO:0008006" key="7">
    <source>
        <dbReference type="Google" id="ProtNLM"/>
    </source>
</evidence>
<gene>
    <name evidence="5" type="ORF">AJ79_00500</name>
</gene>
<accession>A0A2B7YBK7</accession>
<evidence type="ECO:0000313" key="6">
    <source>
        <dbReference type="Proteomes" id="UP000223968"/>
    </source>
</evidence>
<reference evidence="5 6" key="1">
    <citation type="submission" date="2017-10" db="EMBL/GenBank/DDBJ databases">
        <title>Comparative genomics in systemic dimorphic fungi from Ajellomycetaceae.</title>
        <authorList>
            <person name="Munoz J.F."/>
            <person name="Mcewen J.G."/>
            <person name="Clay O.K."/>
            <person name="Cuomo C.A."/>
        </authorList>
    </citation>
    <scope>NUCLEOTIDE SEQUENCE [LARGE SCALE GENOMIC DNA]</scope>
    <source>
        <strain evidence="5 6">UAMH5409</strain>
    </source>
</reference>
<name>A0A2B7YBK7_9EURO</name>
<dbReference type="EMBL" id="PDNB01000004">
    <property type="protein sequence ID" value="PGH18431.1"/>
    <property type="molecule type" value="Genomic_DNA"/>
</dbReference>
<dbReference type="SMART" id="SM00248">
    <property type="entry name" value="ANK"/>
    <property type="match status" value="4"/>
</dbReference>
<dbReference type="PANTHER" id="PTHR24166">
    <property type="entry name" value="ROLLING PEBBLES, ISOFORM B"/>
    <property type="match status" value="1"/>
</dbReference>
<evidence type="ECO:0000256" key="3">
    <source>
        <dbReference type="PROSITE-ProRule" id="PRU00023"/>
    </source>
</evidence>
<dbReference type="InterPro" id="IPR002110">
    <property type="entry name" value="Ankyrin_rpt"/>
</dbReference>
<feature type="compositionally biased region" description="Basic and acidic residues" evidence="4">
    <location>
        <begin position="291"/>
        <end position="301"/>
    </location>
</feature>
<feature type="region of interest" description="Disordered" evidence="4">
    <location>
        <begin position="280"/>
        <end position="316"/>
    </location>
</feature>
<evidence type="ECO:0000256" key="2">
    <source>
        <dbReference type="ARBA" id="ARBA00023043"/>
    </source>
</evidence>
<evidence type="ECO:0000313" key="5">
    <source>
        <dbReference type="EMBL" id="PGH18431.1"/>
    </source>
</evidence>
<dbReference type="Pfam" id="PF13637">
    <property type="entry name" value="Ank_4"/>
    <property type="match status" value="1"/>
</dbReference>
<comment type="caution">
    <text evidence="5">The sequence shown here is derived from an EMBL/GenBank/DDBJ whole genome shotgun (WGS) entry which is preliminary data.</text>
</comment>
<protein>
    <recommendedName>
        <fullName evidence="7">F-box domain-containing protein</fullName>
    </recommendedName>
</protein>
<dbReference type="STRING" id="1447875.A0A2B7YBK7"/>
<keyword evidence="2 3" id="KW-0040">ANK repeat</keyword>
<dbReference type="PANTHER" id="PTHR24166:SF48">
    <property type="entry name" value="PROTEIN VAPYRIN"/>
    <property type="match status" value="1"/>
</dbReference>
<dbReference type="PROSITE" id="PS50088">
    <property type="entry name" value="ANK_REPEAT"/>
    <property type="match status" value="1"/>
</dbReference>